<feature type="domain" description="Fido" evidence="1">
    <location>
        <begin position="7"/>
        <end position="120"/>
    </location>
</feature>
<dbReference type="GO" id="GO:0016301">
    <property type="term" value="F:kinase activity"/>
    <property type="evidence" value="ECO:0007669"/>
    <property type="project" value="InterPro"/>
</dbReference>
<proteinExistence type="predicted"/>
<dbReference type="NCBIfam" id="TIGR01550">
    <property type="entry name" value="DOC_P1"/>
    <property type="match status" value="1"/>
</dbReference>
<organism evidence="2 3">
    <name type="scientific">Aurantimicrobium photophilum</name>
    <dbReference type="NCBI Taxonomy" id="1987356"/>
    <lineage>
        <taxon>Bacteria</taxon>
        <taxon>Bacillati</taxon>
        <taxon>Actinomycetota</taxon>
        <taxon>Actinomycetes</taxon>
        <taxon>Micrococcales</taxon>
        <taxon>Microbacteriaceae</taxon>
        <taxon>Aurantimicrobium</taxon>
    </lineage>
</organism>
<name>A0A2Z3S0C5_9MICO</name>
<evidence type="ECO:0000259" key="1">
    <source>
        <dbReference type="PROSITE" id="PS51459"/>
    </source>
</evidence>
<dbReference type="Proteomes" id="UP000246894">
    <property type="component" value="Chromosome"/>
</dbReference>
<dbReference type="PANTHER" id="PTHR39426">
    <property type="entry name" value="HOMOLOGY TO DEATH-ON-CURING PROTEIN OF PHAGE P1"/>
    <property type="match status" value="1"/>
</dbReference>
<dbReference type="RefSeq" id="WP_110234630.1">
    <property type="nucleotide sequence ID" value="NZ_CP023994.1"/>
</dbReference>
<dbReference type="Pfam" id="PF02661">
    <property type="entry name" value="Fic"/>
    <property type="match status" value="1"/>
</dbReference>
<dbReference type="PANTHER" id="PTHR39426:SF1">
    <property type="entry name" value="HOMOLOGY TO DEATH-ON-CURING PROTEIN OF PHAGE P1"/>
    <property type="match status" value="1"/>
</dbReference>
<gene>
    <name evidence="2" type="ORF">AURMO_01587</name>
</gene>
<dbReference type="KEGG" id="aum:AURMO_01587"/>
<dbReference type="AlphaFoldDB" id="A0A2Z3S0C5"/>
<reference evidence="2 3" key="1">
    <citation type="submission" date="2017-10" db="EMBL/GenBank/DDBJ databases">
        <title>Genome of an Actinobacterium that displays light-enhanced growth.</title>
        <authorList>
            <person name="Maresca J.A."/>
            <person name="Hempel P."/>
            <person name="Shevchenko O."/>
            <person name="Miller K.J."/>
            <person name="Hahn M.W."/>
        </authorList>
    </citation>
    <scope>NUCLEOTIDE SEQUENCE [LARGE SCALE GENOMIC DNA]</scope>
    <source>
        <strain evidence="2 3">MWH-Mo1</strain>
    </source>
</reference>
<protein>
    <submittedName>
        <fullName evidence="2">Toxin Doc</fullName>
    </submittedName>
</protein>
<evidence type="ECO:0000313" key="2">
    <source>
        <dbReference type="EMBL" id="AWR22170.1"/>
    </source>
</evidence>
<keyword evidence="3" id="KW-1185">Reference proteome</keyword>
<dbReference type="InterPro" id="IPR006440">
    <property type="entry name" value="Doc"/>
</dbReference>
<dbReference type="InterPro" id="IPR003812">
    <property type="entry name" value="Fido"/>
</dbReference>
<accession>A0A2Z3S0C5</accession>
<dbReference type="OrthoDB" id="9802752at2"/>
<evidence type="ECO:0000313" key="3">
    <source>
        <dbReference type="Proteomes" id="UP000246894"/>
    </source>
</evidence>
<sequence>MIEVIYLSTEDLLHLAARIGVLDVRDMGLLDSAAMRPQSVVFGTESYPMLADKAAALMESIVGNHPLVDGNKRLGLAAVSLFYEMNAVPLRITNDQAYEFTIKVASGEAKYKEIAQQLAEWTNSPR</sequence>
<dbReference type="EMBL" id="CP023994">
    <property type="protein sequence ID" value="AWR22170.1"/>
    <property type="molecule type" value="Genomic_DNA"/>
</dbReference>
<dbReference type="PROSITE" id="PS51459">
    <property type="entry name" value="FIDO"/>
    <property type="match status" value="1"/>
</dbReference>
<dbReference type="InterPro" id="IPR053737">
    <property type="entry name" value="Type_II_TA_Toxin"/>
</dbReference>
<dbReference type="Gene3D" id="1.20.120.1870">
    <property type="entry name" value="Fic/DOC protein, Fido domain"/>
    <property type="match status" value="1"/>
</dbReference>